<feature type="coiled-coil region" evidence="3">
    <location>
        <begin position="42"/>
        <end position="76"/>
    </location>
</feature>
<dbReference type="SUPFAM" id="SSF111384">
    <property type="entry name" value="OmpH-like"/>
    <property type="match status" value="1"/>
</dbReference>
<dbReference type="PANTHER" id="PTHR35089">
    <property type="entry name" value="CHAPERONE PROTEIN SKP"/>
    <property type="match status" value="1"/>
</dbReference>
<protein>
    <submittedName>
        <fullName evidence="5">OmpH family outer membrane protein</fullName>
    </submittedName>
</protein>
<organism evidence="5 6">
    <name type="scientific">Frischella japonica</name>
    <dbReference type="NCBI Taxonomy" id="2741544"/>
    <lineage>
        <taxon>Bacteria</taxon>
        <taxon>Pseudomonadati</taxon>
        <taxon>Pseudomonadota</taxon>
        <taxon>Gammaproteobacteria</taxon>
        <taxon>Orbales</taxon>
        <taxon>Orbaceae</taxon>
        <taxon>Frischella</taxon>
    </lineage>
</organism>
<evidence type="ECO:0000256" key="4">
    <source>
        <dbReference type="SAM" id="SignalP"/>
    </source>
</evidence>
<evidence type="ECO:0000313" key="5">
    <source>
        <dbReference type="EMBL" id="MBC9131606.1"/>
    </source>
</evidence>
<dbReference type="Pfam" id="PF03938">
    <property type="entry name" value="OmpH"/>
    <property type="match status" value="1"/>
</dbReference>
<comment type="similarity">
    <text evidence="1">Belongs to the Skp family.</text>
</comment>
<gene>
    <name evidence="5" type="ORF">FcAc13_09855</name>
</gene>
<comment type="caution">
    <text evidence="5">The sequence shown here is derived from an EMBL/GenBank/DDBJ whole genome shotgun (WGS) entry which is preliminary data.</text>
</comment>
<feature type="chain" id="PRO_5045326476" evidence="4">
    <location>
        <begin position="23"/>
        <end position="162"/>
    </location>
</feature>
<keyword evidence="2 4" id="KW-0732">Signal</keyword>
<dbReference type="Gene3D" id="3.30.910.20">
    <property type="entry name" value="Skp domain"/>
    <property type="match status" value="1"/>
</dbReference>
<feature type="signal peptide" evidence="4">
    <location>
        <begin position="1"/>
        <end position="22"/>
    </location>
</feature>
<evidence type="ECO:0000313" key="6">
    <source>
        <dbReference type="Proteomes" id="UP000651208"/>
    </source>
</evidence>
<dbReference type="EMBL" id="JABURY010000019">
    <property type="protein sequence ID" value="MBC9131606.1"/>
    <property type="molecule type" value="Genomic_DNA"/>
</dbReference>
<dbReference type="RefSeq" id="WP_187756049.1">
    <property type="nucleotide sequence ID" value="NZ_JABURY010000019.1"/>
</dbReference>
<evidence type="ECO:0000256" key="1">
    <source>
        <dbReference type="ARBA" id="ARBA00009091"/>
    </source>
</evidence>
<keyword evidence="6" id="KW-1185">Reference proteome</keyword>
<dbReference type="Proteomes" id="UP000651208">
    <property type="component" value="Unassembled WGS sequence"/>
</dbReference>
<dbReference type="InterPro" id="IPR024930">
    <property type="entry name" value="Skp_dom_sf"/>
</dbReference>
<reference evidence="5 6" key="1">
    <citation type="submission" date="2020-06" db="EMBL/GenBank/DDBJ databases">
        <title>Frischella cerana isolated from Apis cerana gut homogenate.</title>
        <authorList>
            <person name="Wolter L.A."/>
            <person name="Suenami S."/>
            <person name="Miyazaki R."/>
        </authorList>
    </citation>
    <scope>NUCLEOTIDE SEQUENCE [LARGE SCALE GENOMIC DNA]</scope>
    <source>
        <strain evidence="5 6">Ac13</strain>
    </source>
</reference>
<keyword evidence="3" id="KW-0175">Coiled coil</keyword>
<name>A0ABR7QZH0_9GAMM</name>
<sequence length="162" mass="18636">MKKLLSIITLSVALLFTGLVQAEMKVAIVDVLTVLDKMPESKKIIEQLNKEFEARQKALQAEEVKAKEAARKLEKDRITLSASERNKLENVFVEFRKNLGEFNYNYEQRKKEEFAKLFVQIEKAVRAVAEADKYDLILNTETVLYLNDKVDVTDKVLAKVVK</sequence>
<accession>A0ABR7QZH0</accession>
<evidence type="ECO:0000256" key="3">
    <source>
        <dbReference type="SAM" id="Coils"/>
    </source>
</evidence>
<dbReference type="PANTHER" id="PTHR35089:SF1">
    <property type="entry name" value="CHAPERONE PROTEIN SKP"/>
    <property type="match status" value="1"/>
</dbReference>
<proteinExistence type="inferred from homology"/>
<evidence type="ECO:0000256" key="2">
    <source>
        <dbReference type="ARBA" id="ARBA00022729"/>
    </source>
</evidence>
<dbReference type="SMART" id="SM00935">
    <property type="entry name" value="OmpH"/>
    <property type="match status" value="1"/>
</dbReference>
<dbReference type="InterPro" id="IPR005632">
    <property type="entry name" value="Chaperone_Skp"/>
</dbReference>